<feature type="domain" description="YSIRK Gram-positive signal peptide" evidence="4">
    <location>
        <begin position="20"/>
        <end position="41"/>
    </location>
</feature>
<dbReference type="AlphaFoldDB" id="A0ABF7R2A3"/>
<evidence type="ECO:0000259" key="4">
    <source>
        <dbReference type="Pfam" id="PF04650"/>
    </source>
</evidence>
<evidence type="ECO:0000313" key="5">
    <source>
        <dbReference type="EMBL" id="BAG26988.1"/>
    </source>
</evidence>
<evidence type="ECO:0000256" key="1">
    <source>
        <dbReference type="ARBA" id="ARBA00022729"/>
    </source>
</evidence>
<evidence type="ECO:0000256" key="3">
    <source>
        <dbReference type="SAM" id="Phobius"/>
    </source>
</evidence>
<dbReference type="KEGG" id="lfe:LAF_0652"/>
<name>A0ABF7R2A3_LIMF3</name>
<dbReference type="EMBL" id="AP008937">
    <property type="protein sequence ID" value="BAG26988.1"/>
    <property type="molecule type" value="Genomic_DNA"/>
</dbReference>
<gene>
    <name evidence="5" type="ordered locus">LAF_0652</name>
</gene>
<dbReference type="Gene3D" id="1.10.1040.10">
    <property type="entry name" value="N-(1-d-carboxylethyl)-l-norvaline Dehydrogenase, domain 2"/>
    <property type="match status" value="1"/>
</dbReference>
<dbReference type="InterPro" id="IPR013328">
    <property type="entry name" value="6PGD_dom2"/>
</dbReference>
<dbReference type="NCBIfam" id="TIGR01168">
    <property type="entry name" value="YSIRK_signal"/>
    <property type="match status" value="1"/>
</dbReference>
<dbReference type="Proteomes" id="UP000001697">
    <property type="component" value="Chromosome"/>
</dbReference>
<keyword evidence="3" id="KW-1133">Transmembrane helix</keyword>
<feature type="compositionally biased region" description="Polar residues" evidence="2">
    <location>
        <begin position="162"/>
        <end position="179"/>
    </location>
</feature>
<organism evidence="5 6">
    <name type="scientific">Limosilactobacillus fermentum (strain NBRC 3956 / LMG 18251)</name>
    <name type="common">Lactobacillus fermentum</name>
    <dbReference type="NCBI Taxonomy" id="334390"/>
    <lineage>
        <taxon>Bacteria</taxon>
        <taxon>Bacillati</taxon>
        <taxon>Bacillota</taxon>
        <taxon>Bacilli</taxon>
        <taxon>Lactobacillales</taxon>
        <taxon>Lactobacillaceae</taxon>
        <taxon>Limosilactobacillus</taxon>
    </lineage>
</organism>
<keyword evidence="6" id="KW-1185">Reference proteome</keyword>
<keyword evidence="3" id="KW-0472">Membrane</keyword>
<protein>
    <submittedName>
        <fullName evidence="5">Mucus binding protein</fullName>
    </submittedName>
</protein>
<dbReference type="Pfam" id="PF04650">
    <property type="entry name" value="YSIRK_signal"/>
    <property type="match status" value="1"/>
</dbReference>
<dbReference type="InterPro" id="IPR005877">
    <property type="entry name" value="YSIRK_signal_dom"/>
</dbReference>
<keyword evidence="1" id="KW-0732">Signal</keyword>
<accession>A0ABF7R2A3</accession>
<feature type="compositionally biased region" description="Low complexity" evidence="2">
    <location>
        <begin position="124"/>
        <end position="145"/>
    </location>
</feature>
<reference evidence="5 6" key="1">
    <citation type="journal article" date="2008" name="DNA Res.">
        <title>Comparative genome analysis of Lactobacillus reuteri and Lactobacillus fermentum reveal a genomic island for reuterin and cobalamin production.</title>
        <authorList>
            <person name="Morita H."/>
            <person name="Toh H."/>
            <person name="Fukuda S."/>
            <person name="Horikawa H."/>
            <person name="Oshima K."/>
            <person name="Suzuki T."/>
            <person name="Murakami M."/>
            <person name="Hisamatsu S."/>
            <person name="Kato Y."/>
            <person name="Takizawa T."/>
            <person name="Fukuoka H."/>
            <person name="Yoshimura T."/>
            <person name="Itoh K."/>
            <person name="O'Sullivan D.J."/>
            <person name="McKay L.L."/>
            <person name="Ohno H."/>
            <person name="Kikuchi J."/>
            <person name="Masaoka T."/>
            <person name="Hattori M."/>
        </authorList>
    </citation>
    <scope>NUCLEOTIDE SEQUENCE [LARGE SCALE GENOMIC DNA]</scope>
    <source>
        <strain evidence="6">NBRC 3956 / LMG 18251</strain>
    </source>
</reference>
<sequence length="461" mass="49613">MVGKNNQNLLEQKMGQRYTRWSIRRLSIGVVSVAVASGVFLFSSVALGPTAHTATNPEEVGALSSSTSATSGEANATITVASGQSQAAAASSAAATSDSAVASQASATSDAASQASAASTEASAVSNASSTSDAASAASTSSASAMPARRAVRRMLATVTSEYENVPSTGETTITQTDPGNMPAGVYKNVPADKYVFEALIVNGGEYEDVGHTITFATDRAGKGILYVYEEDANHHLVNSYTLGKDQSELSQSLYGDLTYYNGDGTMVVDSYMSNSMYAKPSMNYLWFFGRPTSSQYLNTSKYYNLTDIVPKLLTQKVYYVDIDTGQQLAAPFETQSLTGQTYKISNTKEFEHFKLVKSPAEINGSVSQFVNDGTTVYPYKGYNWRGISWQYIFEKLTTYLYQDLANGTGEDPLLKQKVDANELGLKTGRGFFDWEGDAGKQIVADRDKALLELLKKDQEQ</sequence>
<feature type="region of interest" description="Disordered" evidence="2">
    <location>
        <begin position="162"/>
        <end position="183"/>
    </location>
</feature>
<evidence type="ECO:0000256" key="2">
    <source>
        <dbReference type="SAM" id="MobiDB-lite"/>
    </source>
</evidence>
<dbReference type="RefSeq" id="WP_012391041.1">
    <property type="nucleotide sequence ID" value="NC_010610.1"/>
</dbReference>
<feature type="region of interest" description="Disordered" evidence="2">
    <location>
        <begin position="124"/>
        <end position="149"/>
    </location>
</feature>
<evidence type="ECO:0000313" key="6">
    <source>
        <dbReference type="Proteomes" id="UP000001697"/>
    </source>
</evidence>
<keyword evidence="3" id="KW-0812">Transmembrane</keyword>
<feature type="transmembrane region" description="Helical" evidence="3">
    <location>
        <begin position="26"/>
        <end position="47"/>
    </location>
</feature>
<proteinExistence type="predicted"/>